<name>A0AAN6WKJ2_9PEZI</name>
<sequence length="205" mass="21142">MKNFALLIAALGVITSVTASAVHIPHHHHRRGIHLRRNEFSPRLFNHINKRSDSGSQASGSSPPPPPPPPSPPPGDGRFSPTGSDSGFSDVSATIPEFSIEDTQANDGGRFDTVGTLPPPPPPRSPESPPTPAPPYLGPYDKEDPAPLQGYASDDPNPGSPAGKKPDLTGFDVQKGEFPREKSPPPGRGGDGGEGSSGSGGAAST</sequence>
<keyword evidence="2" id="KW-0732">Signal</keyword>
<protein>
    <submittedName>
        <fullName evidence="3">Uncharacterized protein</fullName>
    </submittedName>
</protein>
<accession>A0AAN6WKJ2</accession>
<organism evidence="3 4">
    <name type="scientific">Podospora australis</name>
    <dbReference type="NCBI Taxonomy" id="1536484"/>
    <lineage>
        <taxon>Eukaryota</taxon>
        <taxon>Fungi</taxon>
        <taxon>Dikarya</taxon>
        <taxon>Ascomycota</taxon>
        <taxon>Pezizomycotina</taxon>
        <taxon>Sordariomycetes</taxon>
        <taxon>Sordariomycetidae</taxon>
        <taxon>Sordariales</taxon>
        <taxon>Podosporaceae</taxon>
        <taxon>Podospora</taxon>
    </lineage>
</organism>
<evidence type="ECO:0000313" key="3">
    <source>
        <dbReference type="EMBL" id="KAK4183813.1"/>
    </source>
</evidence>
<feature type="compositionally biased region" description="Gly residues" evidence="1">
    <location>
        <begin position="188"/>
        <end position="205"/>
    </location>
</feature>
<reference evidence="3" key="1">
    <citation type="journal article" date="2023" name="Mol. Phylogenet. Evol.">
        <title>Genome-scale phylogeny and comparative genomics of the fungal order Sordariales.</title>
        <authorList>
            <person name="Hensen N."/>
            <person name="Bonometti L."/>
            <person name="Westerberg I."/>
            <person name="Brannstrom I.O."/>
            <person name="Guillou S."/>
            <person name="Cros-Aarteil S."/>
            <person name="Calhoun S."/>
            <person name="Haridas S."/>
            <person name="Kuo A."/>
            <person name="Mondo S."/>
            <person name="Pangilinan J."/>
            <person name="Riley R."/>
            <person name="LaButti K."/>
            <person name="Andreopoulos B."/>
            <person name="Lipzen A."/>
            <person name="Chen C."/>
            <person name="Yan M."/>
            <person name="Daum C."/>
            <person name="Ng V."/>
            <person name="Clum A."/>
            <person name="Steindorff A."/>
            <person name="Ohm R.A."/>
            <person name="Martin F."/>
            <person name="Silar P."/>
            <person name="Natvig D.O."/>
            <person name="Lalanne C."/>
            <person name="Gautier V."/>
            <person name="Ament-Velasquez S.L."/>
            <person name="Kruys A."/>
            <person name="Hutchinson M.I."/>
            <person name="Powell A.J."/>
            <person name="Barry K."/>
            <person name="Miller A.N."/>
            <person name="Grigoriev I.V."/>
            <person name="Debuchy R."/>
            <person name="Gladieux P."/>
            <person name="Hiltunen Thoren M."/>
            <person name="Johannesson H."/>
        </authorList>
    </citation>
    <scope>NUCLEOTIDE SEQUENCE</scope>
    <source>
        <strain evidence="3">PSN309</strain>
    </source>
</reference>
<feature type="compositionally biased region" description="Basic and acidic residues" evidence="1">
    <location>
        <begin position="174"/>
        <end position="183"/>
    </location>
</feature>
<proteinExistence type="predicted"/>
<comment type="caution">
    <text evidence="3">The sequence shown here is derived from an EMBL/GenBank/DDBJ whole genome shotgun (WGS) entry which is preliminary data.</text>
</comment>
<keyword evidence="4" id="KW-1185">Reference proteome</keyword>
<feature type="region of interest" description="Disordered" evidence="1">
    <location>
        <begin position="48"/>
        <end position="205"/>
    </location>
</feature>
<evidence type="ECO:0000256" key="2">
    <source>
        <dbReference type="SAM" id="SignalP"/>
    </source>
</evidence>
<dbReference type="EMBL" id="MU864522">
    <property type="protein sequence ID" value="KAK4183813.1"/>
    <property type="molecule type" value="Genomic_DNA"/>
</dbReference>
<feature type="chain" id="PRO_5042829096" evidence="2">
    <location>
        <begin position="20"/>
        <end position="205"/>
    </location>
</feature>
<dbReference type="AlphaFoldDB" id="A0AAN6WKJ2"/>
<reference evidence="3" key="2">
    <citation type="submission" date="2023-05" db="EMBL/GenBank/DDBJ databases">
        <authorList>
            <consortium name="Lawrence Berkeley National Laboratory"/>
            <person name="Steindorff A."/>
            <person name="Hensen N."/>
            <person name="Bonometti L."/>
            <person name="Westerberg I."/>
            <person name="Brannstrom I.O."/>
            <person name="Guillou S."/>
            <person name="Cros-Aarteil S."/>
            <person name="Calhoun S."/>
            <person name="Haridas S."/>
            <person name="Kuo A."/>
            <person name="Mondo S."/>
            <person name="Pangilinan J."/>
            <person name="Riley R."/>
            <person name="Labutti K."/>
            <person name="Andreopoulos B."/>
            <person name="Lipzen A."/>
            <person name="Chen C."/>
            <person name="Yanf M."/>
            <person name="Daum C."/>
            <person name="Ng V."/>
            <person name="Clum A."/>
            <person name="Ohm R."/>
            <person name="Martin F."/>
            <person name="Silar P."/>
            <person name="Natvig D."/>
            <person name="Lalanne C."/>
            <person name="Gautier V."/>
            <person name="Ament-Velasquez S.L."/>
            <person name="Kruys A."/>
            <person name="Hutchinson M.I."/>
            <person name="Powell A.J."/>
            <person name="Barry K."/>
            <person name="Miller A.N."/>
            <person name="Grigoriev I.V."/>
            <person name="Debuchy R."/>
            <person name="Gladieux P."/>
            <person name="Thoren M.H."/>
            <person name="Johannesson H."/>
        </authorList>
    </citation>
    <scope>NUCLEOTIDE SEQUENCE</scope>
    <source>
        <strain evidence="3">PSN309</strain>
    </source>
</reference>
<feature type="compositionally biased region" description="Pro residues" evidence="1">
    <location>
        <begin position="117"/>
        <end position="137"/>
    </location>
</feature>
<feature type="compositionally biased region" description="Pro residues" evidence="1">
    <location>
        <begin position="62"/>
        <end position="75"/>
    </location>
</feature>
<gene>
    <name evidence="3" type="ORF">QBC35DRAFT_477823</name>
</gene>
<evidence type="ECO:0000313" key="4">
    <source>
        <dbReference type="Proteomes" id="UP001302126"/>
    </source>
</evidence>
<feature type="signal peptide" evidence="2">
    <location>
        <begin position="1"/>
        <end position="19"/>
    </location>
</feature>
<feature type="compositionally biased region" description="Polar residues" evidence="1">
    <location>
        <begin position="82"/>
        <end position="92"/>
    </location>
</feature>
<dbReference type="Proteomes" id="UP001302126">
    <property type="component" value="Unassembled WGS sequence"/>
</dbReference>
<evidence type="ECO:0000256" key="1">
    <source>
        <dbReference type="SAM" id="MobiDB-lite"/>
    </source>
</evidence>